<dbReference type="Proteomes" id="UP000624419">
    <property type="component" value="Unassembled WGS sequence"/>
</dbReference>
<protein>
    <submittedName>
        <fullName evidence="3">NERD domain-containing protein</fullName>
    </submittedName>
</protein>
<dbReference type="RefSeq" id="WP_191026651.1">
    <property type="nucleotide sequence ID" value="NZ_JABBXD010000017.1"/>
</dbReference>
<evidence type="ECO:0000313" key="4">
    <source>
        <dbReference type="Proteomes" id="UP000624419"/>
    </source>
</evidence>
<feature type="domain" description="NERD" evidence="2">
    <location>
        <begin position="42"/>
        <end position="162"/>
    </location>
</feature>
<reference evidence="3 4" key="1">
    <citation type="submission" date="2020-04" db="EMBL/GenBank/DDBJ databases">
        <title>Salinimonas sp. HHU 13199.</title>
        <authorList>
            <person name="Cui X."/>
            <person name="Zhang D."/>
        </authorList>
    </citation>
    <scope>NUCLEOTIDE SEQUENCE [LARGE SCALE GENOMIC DNA]</scope>
    <source>
        <strain evidence="3 4">HHU 13199</strain>
    </source>
</reference>
<evidence type="ECO:0000256" key="1">
    <source>
        <dbReference type="SAM" id="Phobius"/>
    </source>
</evidence>
<evidence type="ECO:0000259" key="2">
    <source>
        <dbReference type="PROSITE" id="PS50965"/>
    </source>
</evidence>
<proteinExistence type="predicted"/>
<dbReference type="InterPro" id="IPR011528">
    <property type="entry name" value="NERD"/>
</dbReference>
<dbReference type="PROSITE" id="PS50965">
    <property type="entry name" value="NERD"/>
    <property type="match status" value="1"/>
</dbReference>
<feature type="transmembrane region" description="Helical" evidence="1">
    <location>
        <begin position="12"/>
        <end position="31"/>
    </location>
</feature>
<name>A0ABR8LRC3_9ALTE</name>
<gene>
    <name evidence="3" type="ORF">HHX48_17825</name>
</gene>
<keyword evidence="1" id="KW-0472">Membrane</keyword>
<keyword evidence="1" id="KW-0812">Transmembrane</keyword>
<evidence type="ECO:0000313" key="3">
    <source>
        <dbReference type="EMBL" id="MBD3587601.1"/>
    </source>
</evidence>
<comment type="caution">
    <text evidence="3">The sequence shown here is derived from an EMBL/GenBank/DDBJ whole genome shotgun (WGS) entry which is preliminary data.</text>
</comment>
<accession>A0ABR8LRC3</accession>
<sequence>MYALFNREYKPLIFTAAITLLIVGWLVVKIVKNFKRLQSIRLGLEAEWAVASELGQIREPNVSVFHDVQGDNFNIDHVITSPNGIIAIETKGRRKPNSLSKEKSYRVTLKNDSLHFPHYTDTKTIPQAQRQAKWLRETLLSATGEQNNVTPVVVIPGWFIEHKTKPSVLIWPLKKLRENYRYGMKQNIAAEQLQRVNHQLSILCQRNSDKF</sequence>
<dbReference type="Pfam" id="PF08378">
    <property type="entry name" value="NERD"/>
    <property type="match status" value="1"/>
</dbReference>
<keyword evidence="4" id="KW-1185">Reference proteome</keyword>
<keyword evidence="1" id="KW-1133">Transmembrane helix</keyword>
<dbReference type="EMBL" id="JABBXD010000017">
    <property type="protein sequence ID" value="MBD3587601.1"/>
    <property type="molecule type" value="Genomic_DNA"/>
</dbReference>
<organism evidence="3 4">
    <name type="scientific">Salinimonas profundi</name>
    <dbReference type="NCBI Taxonomy" id="2729140"/>
    <lineage>
        <taxon>Bacteria</taxon>
        <taxon>Pseudomonadati</taxon>
        <taxon>Pseudomonadota</taxon>
        <taxon>Gammaproteobacteria</taxon>
        <taxon>Alteromonadales</taxon>
        <taxon>Alteromonadaceae</taxon>
        <taxon>Alteromonas/Salinimonas group</taxon>
        <taxon>Salinimonas</taxon>
    </lineage>
</organism>